<comment type="pathway">
    <text evidence="9">Phospholipid metabolism; phosphatidylethanolamine biosynthesis; phosphatidylethanolamine from ethanolamine: step 2/3.</text>
</comment>
<dbReference type="InterPro" id="IPR044608">
    <property type="entry name" value="Ect1/PCYT2"/>
</dbReference>
<keyword evidence="7" id="KW-0594">Phospholipid biosynthesis</keyword>
<gene>
    <name evidence="13" type="ORF">D9C73_003149</name>
</gene>
<feature type="domain" description="Cytidyltransferase-like" evidence="12">
    <location>
        <begin position="126"/>
        <end position="250"/>
    </location>
</feature>
<evidence type="ECO:0000259" key="12">
    <source>
        <dbReference type="Pfam" id="PF01467"/>
    </source>
</evidence>
<organism evidence="13 14">
    <name type="scientific">Collichthys lucidus</name>
    <name type="common">Big head croaker</name>
    <name type="synonym">Sciaena lucida</name>
    <dbReference type="NCBI Taxonomy" id="240159"/>
    <lineage>
        <taxon>Eukaryota</taxon>
        <taxon>Metazoa</taxon>
        <taxon>Chordata</taxon>
        <taxon>Craniata</taxon>
        <taxon>Vertebrata</taxon>
        <taxon>Euteleostomi</taxon>
        <taxon>Actinopterygii</taxon>
        <taxon>Neopterygii</taxon>
        <taxon>Teleostei</taxon>
        <taxon>Neoteleostei</taxon>
        <taxon>Acanthomorphata</taxon>
        <taxon>Eupercaria</taxon>
        <taxon>Sciaenidae</taxon>
        <taxon>Collichthys</taxon>
    </lineage>
</organism>
<dbReference type="Gene3D" id="3.40.50.620">
    <property type="entry name" value="HUPs"/>
    <property type="match status" value="3"/>
</dbReference>
<dbReference type="PANTHER" id="PTHR45780:SF2">
    <property type="entry name" value="ETHANOLAMINE-PHOSPHATE CYTIDYLYLTRANSFERASE"/>
    <property type="match status" value="1"/>
</dbReference>
<evidence type="ECO:0000256" key="2">
    <source>
        <dbReference type="ARBA" id="ARBA00010101"/>
    </source>
</evidence>
<dbReference type="InterPro" id="IPR041723">
    <property type="entry name" value="CCT"/>
</dbReference>
<keyword evidence="4 13" id="KW-0808">Transferase</keyword>
<dbReference type="InterPro" id="IPR014729">
    <property type="entry name" value="Rossmann-like_a/b/a_fold"/>
</dbReference>
<keyword evidence="5 13" id="KW-0548">Nucleotidyltransferase</keyword>
<keyword evidence="6" id="KW-0443">Lipid metabolism</keyword>
<dbReference type="FunFam" id="3.40.50.620:FF:000108">
    <property type="entry name" value="Ethanolamine-phosphate cytidylyltransferase isoform 2"/>
    <property type="match status" value="1"/>
</dbReference>
<dbReference type="SUPFAM" id="SSF52374">
    <property type="entry name" value="Nucleotidylyl transferase"/>
    <property type="match status" value="1"/>
</dbReference>
<evidence type="ECO:0000256" key="11">
    <source>
        <dbReference type="ARBA" id="ARBA00031473"/>
    </source>
</evidence>
<dbReference type="GO" id="GO:0004306">
    <property type="term" value="F:ethanolamine-phosphate cytidylyltransferase activity"/>
    <property type="evidence" value="ECO:0007669"/>
    <property type="project" value="UniProtKB-EC"/>
</dbReference>
<keyword evidence="8" id="KW-1208">Phospholipid metabolism</keyword>
<accession>A0A4U5U7W1</accession>
<evidence type="ECO:0000256" key="3">
    <source>
        <dbReference type="ARBA" id="ARBA00022516"/>
    </source>
</evidence>
<dbReference type="CDD" id="cd02174">
    <property type="entry name" value="CCT"/>
    <property type="match status" value="1"/>
</dbReference>
<evidence type="ECO:0000256" key="10">
    <source>
        <dbReference type="ARBA" id="ARBA00024221"/>
    </source>
</evidence>
<evidence type="ECO:0000256" key="6">
    <source>
        <dbReference type="ARBA" id="ARBA00023098"/>
    </source>
</evidence>
<reference evidence="13 14" key="1">
    <citation type="submission" date="2019-01" db="EMBL/GenBank/DDBJ databases">
        <title>Genome Assembly of Collichthys lucidus.</title>
        <authorList>
            <person name="Cai M."/>
            <person name="Xiao S."/>
        </authorList>
    </citation>
    <scope>NUCLEOTIDE SEQUENCE [LARGE SCALE GENOMIC DNA]</scope>
    <source>
        <strain evidence="13">JT15FE1705JMU</strain>
        <tissue evidence="13">Muscle</tissue>
    </source>
</reference>
<evidence type="ECO:0000256" key="9">
    <source>
        <dbReference type="ARBA" id="ARBA00024191"/>
    </source>
</evidence>
<dbReference type="AlphaFoldDB" id="A0A4U5U7W1"/>
<dbReference type="EMBL" id="CM014080">
    <property type="protein sequence ID" value="TKS69085.1"/>
    <property type="molecule type" value="Genomic_DNA"/>
</dbReference>
<dbReference type="UniPathway" id="UPA00558">
    <property type="reaction ID" value="UER00742"/>
</dbReference>
<keyword evidence="14" id="KW-1185">Reference proteome</keyword>
<evidence type="ECO:0000256" key="5">
    <source>
        <dbReference type="ARBA" id="ARBA00022695"/>
    </source>
</evidence>
<dbReference type="Pfam" id="PF01467">
    <property type="entry name" value="CTP_transf_like"/>
    <property type="match status" value="1"/>
</dbReference>
<dbReference type="GO" id="GO:0006646">
    <property type="term" value="P:phosphatidylethanolamine biosynthetic process"/>
    <property type="evidence" value="ECO:0007669"/>
    <property type="project" value="UniProtKB-UniPathway"/>
</dbReference>
<evidence type="ECO:0000256" key="1">
    <source>
        <dbReference type="ARBA" id="ARBA00005189"/>
    </source>
</evidence>
<proteinExistence type="inferred from homology"/>
<dbReference type="STRING" id="240159.A0A4U5U7W1"/>
<keyword evidence="3" id="KW-0444">Lipid biosynthesis</keyword>
<dbReference type="NCBIfam" id="TIGR00125">
    <property type="entry name" value="cyt_tran_rel"/>
    <property type="match status" value="1"/>
</dbReference>
<dbReference type="PANTHER" id="PTHR45780">
    <property type="entry name" value="ETHANOLAMINE-PHOSPHATE CYTIDYLYLTRANSFERASE"/>
    <property type="match status" value="1"/>
</dbReference>
<protein>
    <recommendedName>
        <fullName evidence="10">ethanolamine-phosphate cytidylyltransferase</fullName>
        <ecNumber evidence="10">2.7.7.14</ecNumber>
    </recommendedName>
    <alternativeName>
        <fullName evidence="11">CTP:phosphoethanolamine cytidylyltransferase</fullName>
    </alternativeName>
</protein>
<name>A0A4U5U7W1_COLLU</name>
<dbReference type="GO" id="GO:0005737">
    <property type="term" value="C:cytoplasm"/>
    <property type="evidence" value="ECO:0007669"/>
    <property type="project" value="TreeGrafter"/>
</dbReference>
<comment type="similarity">
    <text evidence="2">Belongs to the cytidylyltransferase family.</text>
</comment>
<dbReference type="InterPro" id="IPR004821">
    <property type="entry name" value="Cyt_trans-like"/>
</dbReference>
<dbReference type="EC" id="2.7.7.14" evidence="10"/>
<evidence type="ECO:0000256" key="8">
    <source>
        <dbReference type="ARBA" id="ARBA00023264"/>
    </source>
</evidence>
<comment type="pathway">
    <text evidence="1">Lipid metabolism.</text>
</comment>
<dbReference type="Proteomes" id="UP000298787">
    <property type="component" value="Chromosome 3"/>
</dbReference>
<sequence>MIDPGLSKYCSGVKQPLEISGVKGSGTQSVTGFVRCDVELEALAGVTVRPGEPDTEQTSFNVIHGETVQSQTRFLFLLPRSNLPETVEMIKNGHHATDEQRDEAGCRKPGGSVCSPEKRKRVVRLWCDGCYDMVHYGHSNQLRQAKAMGDYLIVGVHTDAEISKHKGPPVFTQEERYKMVRAIKWVDEIVEGAPYVTTLETLDKYNCDFCVHGDDITLTVDGKDTYAEVKREGRYRECKRTQGVSTTDLVGRMLLMTKAHHSNMDNPDYQQHTDNFGKGPKGHSPWTGVSQFLQTSQKIIQFASGTEPQPGDTIIYVAGAFDLFRILFHAETARIELLTNTGRNHFCSGYCFCLDHKFLADIGHVDFLEMVYKQAERPYVIVGLHFDQYVSEVVIGAPYAVGKDLLDHFKGQVVLRKYTYILQECCSMMGDLTRCVCETVQVDLVCHGKTEVIPDKDSSDPYAEPRKRGIFRTIDSGNNLTTDDIVQRIIENRLQFEARNQKKEAKEMAVIAAMKKKEQQDQREAAAEAAH</sequence>
<evidence type="ECO:0000313" key="13">
    <source>
        <dbReference type="EMBL" id="TKS69085.1"/>
    </source>
</evidence>
<evidence type="ECO:0000313" key="14">
    <source>
        <dbReference type="Proteomes" id="UP000298787"/>
    </source>
</evidence>
<evidence type="ECO:0000256" key="7">
    <source>
        <dbReference type="ARBA" id="ARBA00023209"/>
    </source>
</evidence>
<evidence type="ECO:0000256" key="4">
    <source>
        <dbReference type="ARBA" id="ARBA00022679"/>
    </source>
</evidence>